<proteinExistence type="predicted"/>
<evidence type="ECO:0000313" key="2">
    <source>
        <dbReference type="EMBL" id="RDZ17789.1"/>
    </source>
</evidence>
<organism evidence="2 3">
    <name type="scientific">Priestia megaterium</name>
    <name type="common">Bacillus megaterium</name>
    <dbReference type="NCBI Taxonomy" id="1404"/>
    <lineage>
        <taxon>Bacteria</taxon>
        <taxon>Bacillati</taxon>
        <taxon>Bacillota</taxon>
        <taxon>Bacilli</taxon>
        <taxon>Bacillales</taxon>
        <taxon>Bacillaceae</taxon>
        <taxon>Priestia</taxon>
    </lineage>
</organism>
<dbReference type="AlphaFoldDB" id="A0A3D8X7L0"/>
<dbReference type="Proteomes" id="UP000256519">
    <property type="component" value="Unassembled WGS sequence"/>
</dbReference>
<feature type="transmembrane region" description="Helical" evidence="1">
    <location>
        <begin position="25"/>
        <end position="48"/>
    </location>
</feature>
<keyword evidence="1" id="KW-0472">Membrane</keyword>
<name>A0A3D8X7L0_PRIMG</name>
<sequence length="64" mass="7082">MNTGFQLSPALCGTNLQRTDSLQRICVLLLVAIVCVLEGNVNVFKYLLELNDLDTGYFVSAFNI</sequence>
<accession>A0A3D8X7L0</accession>
<dbReference type="EMBL" id="PQWM01000006">
    <property type="protein sequence ID" value="RDZ17789.1"/>
    <property type="molecule type" value="Genomic_DNA"/>
</dbReference>
<gene>
    <name evidence="2" type="ORF">C3744_02570</name>
</gene>
<evidence type="ECO:0000313" key="3">
    <source>
        <dbReference type="Proteomes" id="UP000256519"/>
    </source>
</evidence>
<reference evidence="2 3" key="1">
    <citation type="journal article" date="2018" name="Appl. Environ. Microbiol.">
        <title>Antimicrobial susceptibility testing and tentative epidemiological cut-off values of five Bacillus species relevant for use as animal feed additives or for plant protection.</title>
        <authorList>
            <person name="Agerso Y."/>
            <person name="Stuer-Lauridsen B."/>
            <person name="Bjerre K."/>
            <person name="Jensen M.G."/>
            <person name="Johansen E."/>
            <person name="Bennedsen M."/>
            <person name="Brockmann E."/>
            <person name="Nielsen B."/>
        </authorList>
    </citation>
    <scope>NUCLEOTIDE SEQUENCE [LARGE SCALE GENOMIC DNA]</scope>
    <source>
        <strain evidence="2 3">CHCC20162</strain>
    </source>
</reference>
<evidence type="ECO:0000256" key="1">
    <source>
        <dbReference type="SAM" id="Phobius"/>
    </source>
</evidence>
<protein>
    <submittedName>
        <fullName evidence="2">Uncharacterized protein</fullName>
    </submittedName>
</protein>
<keyword evidence="1" id="KW-1133">Transmembrane helix</keyword>
<keyword evidence="1" id="KW-0812">Transmembrane</keyword>
<comment type="caution">
    <text evidence="2">The sequence shown here is derived from an EMBL/GenBank/DDBJ whole genome shotgun (WGS) entry which is preliminary data.</text>
</comment>